<dbReference type="PROSITE" id="PS50885">
    <property type="entry name" value="HAMP"/>
    <property type="match status" value="1"/>
</dbReference>
<evidence type="ECO:0000256" key="3">
    <source>
        <dbReference type="ARBA" id="ARBA00004236"/>
    </source>
</evidence>
<dbReference type="SMART" id="SM00091">
    <property type="entry name" value="PAS"/>
    <property type="match status" value="1"/>
</dbReference>
<dbReference type="GO" id="GO:0007234">
    <property type="term" value="P:osmosensory signaling via phosphorelay pathway"/>
    <property type="evidence" value="ECO:0007669"/>
    <property type="project" value="TreeGrafter"/>
</dbReference>
<name>A0A9D6LBN1_UNCEI</name>
<accession>A0A9D6LBN1</accession>
<dbReference type="SUPFAM" id="SSF55785">
    <property type="entry name" value="PYP-like sensor domain (PAS domain)"/>
    <property type="match status" value="1"/>
</dbReference>
<dbReference type="PROSITE" id="PS50109">
    <property type="entry name" value="HIS_KIN"/>
    <property type="match status" value="1"/>
</dbReference>
<keyword evidence="8" id="KW-0812">Transmembrane</keyword>
<keyword evidence="5" id="KW-1003">Cell membrane</keyword>
<evidence type="ECO:0000313" key="17">
    <source>
        <dbReference type="EMBL" id="MBI3540422.1"/>
    </source>
</evidence>
<evidence type="ECO:0000256" key="5">
    <source>
        <dbReference type="ARBA" id="ARBA00022475"/>
    </source>
</evidence>
<dbReference type="SUPFAM" id="SSF55874">
    <property type="entry name" value="ATPase domain of HSP90 chaperone/DNA topoisomerase II/histidine kinase"/>
    <property type="match status" value="1"/>
</dbReference>
<evidence type="ECO:0000256" key="1">
    <source>
        <dbReference type="ARBA" id="ARBA00000085"/>
    </source>
</evidence>
<dbReference type="Pfam" id="PF00672">
    <property type="entry name" value="HAMP"/>
    <property type="match status" value="1"/>
</dbReference>
<dbReference type="SMART" id="SM00387">
    <property type="entry name" value="HATPase_c"/>
    <property type="match status" value="1"/>
</dbReference>
<dbReference type="GO" id="GO:0000156">
    <property type="term" value="F:phosphorelay response regulator activity"/>
    <property type="evidence" value="ECO:0007669"/>
    <property type="project" value="TreeGrafter"/>
</dbReference>
<dbReference type="GO" id="GO:0030295">
    <property type="term" value="F:protein kinase activator activity"/>
    <property type="evidence" value="ECO:0007669"/>
    <property type="project" value="TreeGrafter"/>
</dbReference>
<dbReference type="PANTHER" id="PTHR42878">
    <property type="entry name" value="TWO-COMPONENT HISTIDINE KINASE"/>
    <property type="match status" value="1"/>
</dbReference>
<feature type="domain" description="Histidine kinase" evidence="15">
    <location>
        <begin position="364"/>
        <end position="580"/>
    </location>
</feature>
<dbReference type="InterPro" id="IPR036097">
    <property type="entry name" value="HisK_dim/P_sf"/>
</dbReference>
<keyword evidence="14" id="KW-0472">Membrane</keyword>
<dbReference type="PANTHER" id="PTHR42878:SF7">
    <property type="entry name" value="SENSOR HISTIDINE KINASE GLRK"/>
    <property type="match status" value="1"/>
</dbReference>
<evidence type="ECO:0000256" key="6">
    <source>
        <dbReference type="ARBA" id="ARBA00022553"/>
    </source>
</evidence>
<dbReference type="Gene3D" id="6.10.340.10">
    <property type="match status" value="1"/>
</dbReference>
<evidence type="ECO:0000259" key="15">
    <source>
        <dbReference type="PROSITE" id="PS50109"/>
    </source>
</evidence>
<evidence type="ECO:0000313" key="18">
    <source>
        <dbReference type="Proteomes" id="UP000807850"/>
    </source>
</evidence>
<dbReference type="FunFam" id="3.30.565.10:FF:000023">
    <property type="entry name" value="PAS domain-containing sensor histidine kinase"/>
    <property type="match status" value="1"/>
</dbReference>
<dbReference type="InterPro" id="IPR003594">
    <property type="entry name" value="HATPase_dom"/>
</dbReference>
<dbReference type="Proteomes" id="UP000807850">
    <property type="component" value="Unassembled WGS sequence"/>
</dbReference>
<dbReference type="InterPro" id="IPR003661">
    <property type="entry name" value="HisK_dim/P_dom"/>
</dbReference>
<evidence type="ECO:0000256" key="10">
    <source>
        <dbReference type="ARBA" id="ARBA00022777"/>
    </source>
</evidence>
<dbReference type="InterPro" id="IPR004358">
    <property type="entry name" value="Sig_transdc_His_kin-like_C"/>
</dbReference>
<dbReference type="Pfam" id="PF08448">
    <property type="entry name" value="PAS_4"/>
    <property type="match status" value="1"/>
</dbReference>
<keyword evidence="10" id="KW-0418">Kinase</keyword>
<dbReference type="SMART" id="SM00304">
    <property type="entry name" value="HAMP"/>
    <property type="match status" value="1"/>
</dbReference>
<dbReference type="EC" id="2.7.13.3" evidence="4"/>
<dbReference type="SUPFAM" id="SSF47384">
    <property type="entry name" value="Homodimeric domain of signal transducing histidine kinase"/>
    <property type="match status" value="1"/>
</dbReference>
<evidence type="ECO:0000256" key="9">
    <source>
        <dbReference type="ARBA" id="ARBA00022741"/>
    </source>
</evidence>
<dbReference type="AlphaFoldDB" id="A0A9D6LBN1"/>
<organism evidence="17 18">
    <name type="scientific">Eiseniibacteriota bacterium</name>
    <dbReference type="NCBI Taxonomy" id="2212470"/>
    <lineage>
        <taxon>Bacteria</taxon>
        <taxon>Candidatus Eiseniibacteriota</taxon>
    </lineage>
</organism>
<comment type="caution">
    <text evidence="17">The sequence shown here is derived from an EMBL/GenBank/DDBJ whole genome shotgun (WGS) entry which is preliminary data.</text>
</comment>
<dbReference type="InterPro" id="IPR003660">
    <property type="entry name" value="HAMP_dom"/>
</dbReference>
<keyword evidence="13" id="KW-0902">Two-component regulatory system</keyword>
<keyword evidence="11" id="KW-0067">ATP-binding</keyword>
<keyword evidence="12" id="KW-1133">Transmembrane helix</keyword>
<dbReference type="EMBL" id="JACQAY010000301">
    <property type="protein sequence ID" value="MBI3540422.1"/>
    <property type="molecule type" value="Genomic_DNA"/>
</dbReference>
<dbReference type="Gene3D" id="3.30.450.20">
    <property type="entry name" value="PAS domain"/>
    <property type="match status" value="1"/>
</dbReference>
<dbReference type="InterPro" id="IPR035965">
    <property type="entry name" value="PAS-like_dom_sf"/>
</dbReference>
<evidence type="ECO:0000256" key="12">
    <source>
        <dbReference type="ARBA" id="ARBA00022989"/>
    </source>
</evidence>
<gene>
    <name evidence="17" type="ORF">HY076_09135</name>
</gene>
<evidence type="ECO:0000256" key="2">
    <source>
        <dbReference type="ARBA" id="ARBA00004141"/>
    </source>
</evidence>
<dbReference type="InterPro" id="IPR000014">
    <property type="entry name" value="PAS"/>
</dbReference>
<dbReference type="CDD" id="cd06225">
    <property type="entry name" value="HAMP"/>
    <property type="match status" value="1"/>
</dbReference>
<dbReference type="InterPro" id="IPR005467">
    <property type="entry name" value="His_kinase_dom"/>
</dbReference>
<dbReference type="Pfam" id="PF02518">
    <property type="entry name" value="HATPase_c"/>
    <property type="match status" value="1"/>
</dbReference>
<reference evidence="17" key="1">
    <citation type="submission" date="2020-07" db="EMBL/GenBank/DDBJ databases">
        <title>Huge and variable diversity of episymbiotic CPR bacteria and DPANN archaea in groundwater ecosystems.</title>
        <authorList>
            <person name="He C.Y."/>
            <person name="Keren R."/>
            <person name="Whittaker M."/>
            <person name="Farag I.F."/>
            <person name="Doudna J."/>
            <person name="Cate J.H.D."/>
            <person name="Banfield J.F."/>
        </authorList>
    </citation>
    <scope>NUCLEOTIDE SEQUENCE</scope>
    <source>
        <strain evidence="17">NC_groundwater_928_Pr1_S-0.2um_72_17</strain>
    </source>
</reference>
<dbReference type="Pfam" id="PF00512">
    <property type="entry name" value="HisKA"/>
    <property type="match status" value="1"/>
</dbReference>
<dbReference type="PRINTS" id="PR00344">
    <property type="entry name" value="BCTRLSENSOR"/>
</dbReference>
<proteinExistence type="predicted"/>
<feature type="domain" description="HAMP" evidence="16">
    <location>
        <begin position="188"/>
        <end position="240"/>
    </location>
</feature>
<protein>
    <recommendedName>
        <fullName evidence="4">histidine kinase</fullName>
        <ecNumber evidence="4">2.7.13.3</ecNumber>
    </recommendedName>
</protein>
<dbReference type="GO" id="GO:0000155">
    <property type="term" value="F:phosphorelay sensor kinase activity"/>
    <property type="evidence" value="ECO:0007669"/>
    <property type="project" value="InterPro"/>
</dbReference>
<dbReference type="GO" id="GO:0005886">
    <property type="term" value="C:plasma membrane"/>
    <property type="evidence" value="ECO:0007669"/>
    <property type="project" value="UniProtKB-SubCell"/>
</dbReference>
<dbReference type="SUPFAM" id="SSF158472">
    <property type="entry name" value="HAMP domain-like"/>
    <property type="match status" value="1"/>
</dbReference>
<evidence type="ECO:0000256" key="7">
    <source>
        <dbReference type="ARBA" id="ARBA00022679"/>
    </source>
</evidence>
<dbReference type="InterPro" id="IPR036890">
    <property type="entry name" value="HATPase_C_sf"/>
</dbReference>
<keyword evidence="6" id="KW-0597">Phosphoprotein</keyword>
<dbReference type="GO" id="GO:0005524">
    <property type="term" value="F:ATP binding"/>
    <property type="evidence" value="ECO:0007669"/>
    <property type="project" value="UniProtKB-KW"/>
</dbReference>
<dbReference type="InterPro" id="IPR013656">
    <property type="entry name" value="PAS_4"/>
</dbReference>
<evidence type="ECO:0000259" key="16">
    <source>
        <dbReference type="PROSITE" id="PS50885"/>
    </source>
</evidence>
<dbReference type="SMART" id="SM00388">
    <property type="entry name" value="HisKA"/>
    <property type="match status" value="1"/>
</dbReference>
<comment type="subcellular location">
    <subcellularLocation>
        <location evidence="3">Cell membrane</location>
    </subcellularLocation>
    <subcellularLocation>
        <location evidence="2">Membrane</location>
        <topology evidence="2">Multi-pass membrane protein</topology>
    </subcellularLocation>
</comment>
<evidence type="ECO:0000256" key="4">
    <source>
        <dbReference type="ARBA" id="ARBA00012438"/>
    </source>
</evidence>
<dbReference type="Gene3D" id="3.30.565.10">
    <property type="entry name" value="Histidine kinase-like ATPase, C-terminal domain"/>
    <property type="match status" value="1"/>
</dbReference>
<sequence length="584" mass="62810">MTLSLRGRLFVTAALVVAVAIALVTVLAGRLERGWIVAQHEATLERTARQVALRLAAEQPADPEAFAAAMGALIGLRVTLIDATGHVLGDSDVPPARLATLDNHAGRPEVLAVRGGGVGRALRHSRTLDVDLLYVAVPAPAGGRIATVRLAEPLTAITALDRSRWRLSLAGAALALVLTAPIAFWVSGRQVERVAALEQAARRLGAGDREARARERPADEIGRLGAAINAMAAELRARLTALERESEERDRMLVHLSDGVALIDDQGRVVRMNRSLAVILGAPAPAPPGTAFPEFVRSPELDELLREARGGGRPLETDLRLWAPEPRLVHASATPLVGDAVLLVLHDLTEVERLHRVRQDFVANVSHELRTPLTSLRGYAETLLDGGLDDRERREGFVRVIRDQATRLEALVEDLLSLAELERPGLVLRPQPFAWGDAVRAQGVAFRGAAEKKGIEIVLEGEAGPEVTADRARVEAAVANLVDNAIKYTEKGRVTVRWGSEGPWAWCEVEDTGQGIPEADQPRVFERFYRVDKARSRDRGGTGLGLAIVKHIAAAHGGDVAVRSAPGAGSTFRFTVPRAPNARA</sequence>
<dbReference type="Gene3D" id="1.10.287.130">
    <property type="match status" value="1"/>
</dbReference>
<comment type="catalytic activity">
    <reaction evidence="1">
        <text>ATP + protein L-histidine = ADP + protein N-phospho-L-histidine.</text>
        <dbReference type="EC" id="2.7.13.3"/>
    </reaction>
</comment>
<evidence type="ECO:0000256" key="14">
    <source>
        <dbReference type="ARBA" id="ARBA00023136"/>
    </source>
</evidence>
<keyword evidence="9" id="KW-0547">Nucleotide-binding</keyword>
<evidence type="ECO:0000256" key="8">
    <source>
        <dbReference type="ARBA" id="ARBA00022692"/>
    </source>
</evidence>
<dbReference type="InterPro" id="IPR050351">
    <property type="entry name" value="BphY/WalK/GraS-like"/>
</dbReference>
<dbReference type="FunFam" id="1.10.287.130:FF:000008">
    <property type="entry name" value="Two-component sensor histidine kinase"/>
    <property type="match status" value="1"/>
</dbReference>
<evidence type="ECO:0000256" key="13">
    <source>
        <dbReference type="ARBA" id="ARBA00023012"/>
    </source>
</evidence>
<keyword evidence="7" id="KW-0808">Transferase</keyword>
<dbReference type="CDD" id="cd00082">
    <property type="entry name" value="HisKA"/>
    <property type="match status" value="1"/>
</dbReference>
<dbReference type="CDD" id="cd16922">
    <property type="entry name" value="HATPase_EvgS-ArcB-TorS-like"/>
    <property type="match status" value="1"/>
</dbReference>
<evidence type="ECO:0000256" key="11">
    <source>
        <dbReference type="ARBA" id="ARBA00022840"/>
    </source>
</evidence>